<gene>
    <name evidence="5" type="ORF">ACHHYP_14549</name>
</gene>
<name>A0A1V9YD03_ACHHY</name>
<comment type="caution">
    <text evidence="5">The sequence shown here is derived from an EMBL/GenBank/DDBJ whole genome shotgun (WGS) entry which is preliminary data.</text>
</comment>
<feature type="repeat" description="ANK" evidence="3">
    <location>
        <begin position="338"/>
        <end position="362"/>
    </location>
</feature>
<evidence type="ECO:0000313" key="5">
    <source>
        <dbReference type="EMBL" id="OQR83588.1"/>
    </source>
</evidence>
<dbReference type="Pfam" id="PF12796">
    <property type="entry name" value="Ank_2"/>
    <property type="match status" value="2"/>
</dbReference>
<dbReference type="PANTHER" id="PTHR24198">
    <property type="entry name" value="ANKYRIN REPEAT AND PROTEIN KINASE DOMAIN-CONTAINING PROTEIN"/>
    <property type="match status" value="1"/>
</dbReference>
<dbReference type="GO" id="GO:0005737">
    <property type="term" value="C:cytoplasm"/>
    <property type="evidence" value="ECO:0007669"/>
    <property type="project" value="TreeGrafter"/>
</dbReference>
<dbReference type="STRING" id="1202772.A0A1V9YD03"/>
<evidence type="ECO:0000256" key="2">
    <source>
        <dbReference type="ARBA" id="ARBA00023043"/>
    </source>
</evidence>
<organism evidence="5 6">
    <name type="scientific">Achlya hypogyna</name>
    <name type="common">Oomycete</name>
    <name type="synonym">Protoachlya hypogyna</name>
    <dbReference type="NCBI Taxonomy" id="1202772"/>
    <lineage>
        <taxon>Eukaryota</taxon>
        <taxon>Sar</taxon>
        <taxon>Stramenopiles</taxon>
        <taxon>Oomycota</taxon>
        <taxon>Saprolegniomycetes</taxon>
        <taxon>Saprolegniales</taxon>
        <taxon>Achlyaceae</taxon>
        <taxon>Achlya</taxon>
    </lineage>
</organism>
<evidence type="ECO:0000256" key="1">
    <source>
        <dbReference type="ARBA" id="ARBA00022737"/>
    </source>
</evidence>
<dbReference type="Proteomes" id="UP000243579">
    <property type="component" value="Unassembled WGS sequence"/>
</dbReference>
<sequence>MNVIDLKRPLKPGDLELAFSIDVFKQHIGALHARSEPLRPLHLHTVSDFGIVREHIYTSSRSIGEAFVAELLEDTSLLGLVSDLRCDTKGVISITTTRHFEWHTDHGRVVCTTCGRFFNGPRGLRIHQVTQHKIAYEHAQSTALATETQLVLYVPPQVVSPPLTSEPAKDAGLIAAASGDLATLQKMVAQGWDVQTTDRHGSNALAWAAGGNHVDVCVFLVDECNLRVDELQGKPGMKRNALHWAARNGHIQACEWLLRVQEMDVNSPTEDGTTPFHFAVWNQQPQMCHYLASVWHCNVHILNAYGCNASQWGALTGSVPMLELLQSYGVDLGVLNTNGHSALHKAALRGHTEACAWLLTHGGLGIRHMQPDKDGFTPTSFATTNGFPLLGAFLAEHCAAPIAEEHHHSLS</sequence>
<accession>A0A1V9YD03</accession>
<dbReference type="InterPro" id="IPR013087">
    <property type="entry name" value="Znf_C2H2_type"/>
</dbReference>
<evidence type="ECO:0000313" key="6">
    <source>
        <dbReference type="Proteomes" id="UP000243579"/>
    </source>
</evidence>
<keyword evidence="1" id="KW-0677">Repeat</keyword>
<dbReference type="SUPFAM" id="SSF48403">
    <property type="entry name" value="Ankyrin repeat"/>
    <property type="match status" value="1"/>
</dbReference>
<reference evidence="5 6" key="1">
    <citation type="journal article" date="2014" name="Genome Biol. Evol.">
        <title>The secreted proteins of Achlya hypogyna and Thraustotheca clavata identify the ancestral oomycete secretome and reveal gene acquisitions by horizontal gene transfer.</title>
        <authorList>
            <person name="Misner I."/>
            <person name="Blouin N."/>
            <person name="Leonard G."/>
            <person name="Richards T.A."/>
            <person name="Lane C.E."/>
        </authorList>
    </citation>
    <scope>NUCLEOTIDE SEQUENCE [LARGE SCALE GENOMIC DNA]</scope>
    <source>
        <strain evidence="5 6">ATCC 48635</strain>
    </source>
</reference>
<dbReference type="Gene3D" id="1.25.40.20">
    <property type="entry name" value="Ankyrin repeat-containing domain"/>
    <property type="match status" value="2"/>
</dbReference>
<dbReference type="SMART" id="SM00248">
    <property type="entry name" value="ANK"/>
    <property type="match status" value="5"/>
</dbReference>
<feature type="domain" description="C2H2-type" evidence="4">
    <location>
        <begin position="111"/>
        <end position="132"/>
    </location>
</feature>
<evidence type="ECO:0000256" key="3">
    <source>
        <dbReference type="PROSITE-ProRule" id="PRU00023"/>
    </source>
</evidence>
<dbReference type="PROSITE" id="PS50088">
    <property type="entry name" value="ANK_REPEAT"/>
    <property type="match status" value="1"/>
</dbReference>
<keyword evidence="6" id="KW-1185">Reference proteome</keyword>
<protein>
    <recommendedName>
        <fullName evidence="4">C2H2-type domain-containing protein</fullName>
    </recommendedName>
</protein>
<evidence type="ECO:0000259" key="4">
    <source>
        <dbReference type="PROSITE" id="PS00028"/>
    </source>
</evidence>
<dbReference type="AlphaFoldDB" id="A0A1V9YD03"/>
<keyword evidence="2 3" id="KW-0040">ANK repeat</keyword>
<proteinExistence type="predicted"/>
<dbReference type="OrthoDB" id="20872at2759"/>
<dbReference type="InterPro" id="IPR002110">
    <property type="entry name" value="Ankyrin_rpt"/>
</dbReference>
<dbReference type="PANTHER" id="PTHR24198:SF165">
    <property type="entry name" value="ANKYRIN REPEAT-CONTAINING PROTEIN-RELATED"/>
    <property type="match status" value="1"/>
</dbReference>
<dbReference type="EMBL" id="JNBR01002134">
    <property type="protein sequence ID" value="OQR83588.1"/>
    <property type="molecule type" value="Genomic_DNA"/>
</dbReference>
<dbReference type="InterPro" id="IPR036770">
    <property type="entry name" value="Ankyrin_rpt-contain_sf"/>
</dbReference>
<dbReference type="PROSITE" id="PS50297">
    <property type="entry name" value="ANK_REP_REGION"/>
    <property type="match status" value="1"/>
</dbReference>
<dbReference type="PROSITE" id="PS00028">
    <property type="entry name" value="ZINC_FINGER_C2H2_1"/>
    <property type="match status" value="1"/>
</dbReference>